<dbReference type="PANTHER" id="PTHR10887:SF445">
    <property type="entry name" value="NFX1-TYPE ZINC FINGER-CONTAINING PROTEIN 1"/>
    <property type="match status" value="1"/>
</dbReference>
<dbReference type="Gene3D" id="3.40.50.300">
    <property type="entry name" value="P-loop containing nucleotide triphosphate hydrolases"/>
    <property type="match status" value="2"/>
</dbReference>
<sequence length="1197" mass="131130">MDLYLKHSKLDASQAKALLNGLSRSIALLQGPPGTGKSFTSVALINTLIDSGLANDAPILCVAFTNHAVDQILNRLIAQGVAPSKILRLGPNSLLTTVAKESSLTPNKPFGNDSFRHLRDIRKELTQHLQTYASQARIVAEGITLALNPLLEEAWDYAAQQKAQCQDPTKAFYRFLTGRVPRRTPEHHSGVTFTEENRQQIGRQWFDIAVQARSEKSGEILQRYSAESGRMGKDAKSVTASDIRQSFRVMGVTTSSLANRLDLIRAVRPKILICEEAAETLEAHSLISLLPSVEHVLMNGDHKQLRPVVSSYELTAASQEGRAISYDISLFERMVAPPPDLAATNVLPYDTLEIQRRMTPDVSKLIRKSVYPFLQDGESVHDYPLVPGMLNRVFWQHHYFGEESDEESFFNPFEVDMVTALVKYLTECGTKAQNIAVITPYKYQMQRLKQAIYSALQVRPYDPLAEVPTIVTVDEFQGCEADVVVVSMVRSNEKHECGFLKIQNRVNVMLSRAKHAMYIVGNADTASRGPMLGEVVEQLRSARLVGPAFMTACHRHPGEAVPAAMPGDLSEQAVCRSLCNVTMACGHPCVKSCHGDAHQCRAICKKPLPQCGHPCTQQCGVACTAICLVVVETASSDVTLTCGHPAPANATCHDFSHGLVRCTQMRDSVTQLPCGHEARLSCDQTVENYRCKEKVSFLLPCGHERSGVCSSPPSENVSCKEPVTLGRPDCGHLVSLPCCETDRPASPCMEAVDVLLKGCGHLVRAACHQAKDTSLQLRCKAKTTTVLACGHEAVISCRAVTRNKPINCKQQCPLPCGHTAKCYEAVDANNYRCLVVIGTRPCGHEQLCGMGSHCEVTVPIRKVDGVALRLPTTAPCHMAKTVGRQLALEEAAAVSAVLDSPSRAAPCKHGFDAAACEKSIDLYLPCGHRATVACRQTSDLTQVPCPIICTITYENCLHEKKLACSELEKHQTCDVLIPVLCVRGHPRELTCGEQTTADPTHKEAECEHQVARSLSCGHTVGVPCFQAETPVEPRCTAKIIHVLPCGHKTDIECAMDAQQRDAVPCHHKLEVTGPCGHSLGTTCIKSRNEDLPACTAPVERICNDCSHRSFVACARASTWSCQNKAVLSESGDPGSLRRSGQTHLWLWAREVGEVLRAVAYHEMSEDHGDQARVRSYHQARMQRHTFFEAVHEADFGR</sequence>
<evidence type="ECO:0000313" key="3">
    <source>
        <dbReference type="EMBL" id="RKO96877.1"/>
    </source>
</evidence>
<evidence type="ECO:0000259" key="1">
    <source>
        <dbReference type="Pfam" id="PF13086"/>
    </source>
</evidence>
<organism evidence="3 4">
    <name type="scientific">Caulochytrium protostelioides</name>
    <dbReference type="NCBI Taxonomy" id="1555241"/>
    <lineage>
        <taxon>Eukaryota</taxon>
        <taxon>Fungi</taxon>
        <taxon>Fungi incertae sedis</taxon>
        <taxon>Chytridiomycota</taxon>
        <taxon>Chytridiomycota incertae sedis</taxon>
        <taxon>Chytridiomycetes</taxon>
        <taxon>Caulochytriales</taxon>
        <taxon>Caulochytriaceae</taxon>
        <taxon>Caulochytrium</taxon>
    </lineage>
</organism>
<accession>A0A4V1ITF5</accession>
<gene>
    <name evidence="3" type="ORF">CAUPRSCDRAFT_11425</name>
</gene>
<evidence type="ECO:0000259" key="2">
    <source>
        <dbReference type="Pfam" id="PF13087"/>
    </source>
</evidence>
<dbReference type="AlphaFoldDB" id="A0A4V1ITF5"/>
<reference evidence="4" key="1">
    <citation type="journal article" date="2018" name="Nat. Microbiol.">
        <title>Leveraging single-cell genomics to expand the fungal tree of life.</title>
        <authorList>
            <person name="Ahrendt S.R."/>
            <person name="Quandt C.A."/>
            <person name="Ciobanu D."/>
            <person name="Clum A."/>
            <person name="Salamov A."/>
            <person name="Andreopoulos B."/>
            <person name="Cheng J.F."/>
            <person name="Woyke T."/>
            <person name="Pelin A."/>
            <person name="Henrissat B."/>
            <person name="Reynolds N.K."/>
            <person name="Benny G.L."/>
            <person name="Smith M.E."/>
            <person name="James T.Y."/>
            <person name="Grigoriev I.V."/>
        </authorList>
    </citation>
    <scope>NUCLEOTIDE SEQUENCE [LARGE SCALE GENOMIC DNA]</scope>
    <source>
        <strain evidence="4">ATCC 52028</strain>
    </source>
</reference>
<feature type="domain" description="DNA2/NAM7 helicase-like C-terminal" evidence="2">
    <location>
        <begin position="326"/>
        <end position="523"/>
    </location>
</feature>
<dbReference type="InterPro" id="IPR041679">
    <property type="entry name" value="DNA2/NAM7-like_C"/>
</dbReference>
<dbReference type="Pfam" id="PF13087">
    <property type="entry name" value="AAA_12"/>
    <property type="match status" value="1"/>
</dbReference>
<protein>
    <submittedName>
        <fullName evidence="3">P-loop containing nucleoside triphosphate hydrolase protein</fullName>
    </submittedName>
</protein>
<feature type="domain" description="DNA2/NAM7 helicase helicase" evidence="1">
    <location>
        <begin position="9"/>
        <end position="311"/>
    </location>
</feature>
<evidence type="ECO:0000313" key="4">
    <source>
        <dbReference type="Proteomes" id="UP000268535"/>
    </source>
</evidence>
<dbReference type="PANTHER" id="PTHR10887">
    <property type="entry name" value="DNA2/NAM7 HELICASE FAMILY"/>
    <property type="match status" value="1"/>
</dbReference>
<dbReference type="GO" id="GO:0031048">
    <property type="term" value="P:regulatory ncRNA-mediated heterochromatin formation"/>
    <property type="evidence" value="ECO:0007669"/>
    <property type="project" value="TreeGrafter"/>
</dbReference>
<dbReference type="InterPro" id="IPR027417">
    <property type="entry name" value="P-loop_NTPase"/>
</dbReference>
<dbReference type="Proteomes" id="UP000268535">
    <property type="component" value="Unassembled WGS sequence"/>
</dbReference>
<dbReference type="GO" id="GO:0004386">
    <property type="term" value="F:helicase activity"/>
    <property type="evidence" value="ECO:0007669"/>
    <property type="project" value="InterPro"/>
</dbReference>
<dbReference type="GO" id="GO:0016787">
    <property type="term" value="F:hydrolase activity"/>
    <property type="evidence" value="ECO:0007669"/>
    <property type="project" value="UniProtKB-KW"/>
</dbReference>
<dbReference type="GO" id="GO:0031380">
    <property type="term" value="C:nuclear RNA-directed RNA polymerase complex"/>
    <property type="evidence" value="ECO:0007669"/>
    <property type="project" value="TreeGrafter"/>
</dbReference>
<dbReference type="InterPro" id="IPR045055">
    <property type="entry name" value="DNA2/NAM7-like"/>
</dbReference>
<dbReference type="InterPro" id="IPR041677">
    <property type="entry name" value="DNA2/NAM7_AAA_11"/>
</dbReference>
<name>A0A4V1ITF5_9FUNG</name>
<keyword evidence="3" id="KW-0378">Hydrolase</keyword>
<proteinExistence type="predicted"/>
<dbReference type="Pfam" id="PF13086">
    <property type="entry name" value="AAA_11"/>
    <property type="match status" value="1"/>
</dbReference>
<dbReference type="InterPro" id="IPR047187">
    <property type="entry name" value="SF1_C_Upf1"/>
</dbReference>
<dbReference type="CDD" id="cd18808">
    <property type="entry name" value="SF1_C_Upf1"/>
    <property type="match status" value="1"/>
</dbReference>
<dbReference type="EMBL" id="ML009551">
    <property type="protein sequence ID" value="RKO96877.1"/>
    <property type="molecule type" value="Genomic_DNA"/>
</dbReference>
<dbReference type="SUPFAM" id="SSF52540">
    <property type="entry name" value="P-loop containing nucleoside triphosphate hydrolases"/>
    <property type="match status" value="1"/>
</dbReference>